<keyword evidence="5 6" id="KW-0472">Membrane</keyword>
<feature type="transmembrane region" description="Helical" evidence="6">
    <location>
        <begin position="355"/>
        <end position="377"/>
    </location>
</feature>
<organism evidence="9 10">
    <name type="scientific">Paramecium sonneborni</name>
    <dbReference type="NCBI Taxonomy" id="65129"/>
    <lineage>
        <taxon>Eukaryota</taxon>
        <taxon>Sar</taxon>
        <taxon>Alveolata</taxon>
        <taxon>Ciliophora</taxon>
        <taxon>Intramacronucleata</taxon>
        <taxon>Oligohymenophorea</taxon>
        <taxon>Peniculida</taxon>
        <taxon>Parameciidae</taxon>
        <taxon>Paramecium</taxon>
    </lineage>
</organism>
<gene>
    <name evidence="9" type="ORF">PSON_ATCC_30995.1.T0980025</name>
</gene>
<reference evidence="9" key="1">
    <citation type="submission" date="2021-01" db="EMBL/GenBank/DDBJ databases">
        <authorList>
            <consortium name="Genoscope - CEA"/>
            <person name="William W."/>
        </authorList>
    </citation>
    <scope>NUCLEOTIDE SEQUENCE</scope>
</reference>
<dbReference type="GO" id="GO:0030134">
    <property type="term" value="C:COPII-coated ER to Golgi transport vesicle"/>
    <property type="evidence" value="ECO:0007669"/>
    <property type="project" value="TreeGrafter"/>
</dbReference>
<evidence type="ECO:0000259" key="8">
    <source>
        <dbReference type="Pfam" id="PF13850"/>
    </source>
</evidence>
<dbReference type="Proteomes" id="UP000692954">
    <property type="component" value="Unassembled WGS sequence"/>
</dbReference>
<evidence type="ECO:0000313" key="10">
    <source>
        <dbReference type="Proteomes" id="UP000692954"/>
    </source>
</evidence>
<dbReference type="AlphaFoldDB" id="A0A8S1Q6W8"/>
<evidence type="ECO:0000256" key="1">
    <source>
        <dbReference type="ARBA" id="ARBA00004141"/>
    </source>
</evidence>
<evidence type="ECO:0000259" key="7">
    <source>
        <dbReference type="Pfam" id="PF07970"/>
    </source>
</evidence>
<evidence type="ECO:0000256" key="5">
    <source>
        <dbReference type="ARBA" id="ARBA00023136"/>
    </source>
</evidence>
<feature type="transmembrane region" description="Helical" evidence="6">
    <location>
        <begin position="20"/>
        <end position="40"/>
    </location>
</feature>
<evidence type="ECO:0000256" key="6">
    <source>
        <dbReference type="SAM" id="Phobius"/>
    </source>
</evidence>
<accession>A0A8S1Q6W8</accession>
<dbReference type="OrthoDB" id="285848at2759"/>
<evidence type="ECO:0000256" key="4">
    <source>
        <dbReference type="ARBA" id="ARBA00022989"/>
    </source>
</evidence>
<evidence type="ECO:0000313" key="9">
    <source>
        <dbReference type="EMBL" id="CAD8111356.1"/>
    </source>
</evidence>
<evidence type="ECO:0000256" key="3">
    <source>
        <dbReference type="ARBA" id="ARBA00022692"/>
    </source>
</evidence>
<dbReference type="InterPro" id="IPR045888">
    <property type="entry name" value="Erv"/>
</dbReference>
<dbReference type="PANTHER" id="PTHR10984">
    <property type="entry name" value="ENDOPLASMIC RETICULUM-GOLGI INTERMEDIATE COMPARTMENT PROTEIN"/>
    <property type="match status" value="1"/>
</dbReference>
<dbReference type="Pfam" id="PF07970">
    <property type="entry name" value="COPIIcoated_ERV"/>
    <property type="match status" value="2"/>
</dbReference>
<dbReference type="InterPro" id="IPR012936">
    <property type="entry name" value="Erv_C"/>
</dbReference>
<protein>
    <submittedName>
        <fullName evidence="9">Uncharacterized protein</fullName>
    </submittedName>
</protein>
<feature type="domain" description="Endoplasmic reticulum vesicle transporter C-terminal" evidence="7">
    <location>
        <begin position="136"/>
        <end position="180"/>
    </location>
</feature>
<name>A0A8S1Q6W8_9CILI</name>
<feature type="domain" description="Endoplasmic reticulum vesicle transporter C-terminal" evidence="7">
    <location>
        <begin position="209"/>
        <end position="373"/>
    </location>
</feature>
<comment type="subcellular location">
    <subcellularLocation>
        <location evidence="1">Membrane</location>
        <topology evidence="1">Multi-pass membrane protein</topology>
    </subcellularLocation>
</comment>
<sequence length="382" mass="44262">MLQMNLFTKSKVETKKTTCGGILALITILSVVFLIIGEIVRSFQLEVLSMIDTTNLDERIRVNLNITIHNMTCFALSLDQQDITGTHLEDMEYTIHKLRVKDGKFINDNYAQKVKQFEQSLYKWNWHNNENEVNDCYGAQLFEGQKCITCQDVLLAYASRDWPLPRKENIQQCKYSYIQQNGRRMLFTEDFGEEKRGQQYIDLNDLTAMAFTYGESCQIFGHFYIKRIPGNFHISFHGKGQAVSLISQDIQLSHTINQLEFTPQKEGPTHGRYFKTTNTLDGSLHSLEENEDAQYYLKLVESHYETLFTEADLYTFTAYEQKLSKSERLPQIIFKYEFDPITTIYKSKITSWTQLVVAIFAVIGGVFSTSQFINSIFSRIGL</sequence>
<dbReference type="GO" id="GO:0016020">
    <property type="term" value="C:membrane"/>
    <property type="evidence" value="ECO:0007669"/>
    <property type="project" value="UniProtKB-SubCell"/>
</dbReference>
<dbReference type="EMBL" id="CAJJDN010000098">
    <property type="protein sequence ID" value="CAD8111356.1"/>
    <property type="molecule type" value="Genomic_DNA"/>
</dbReference>
<proteinExistence type="inferred from homology"/>
<comment type="caution">
    <text evidence="9">The sequence shown here is derived from an EMBL/GenBank/DDBJ whole genome shotgun (WGS) entry which is preliminary data.</text>
</comment>
<keyword evidence="4 6" id="KW-1133">Transmembrane helix</keyword>
<dbReference type="GO" id="GO:0005783">
    <property type="term" value="C:endoplasmic reticulum"/>
    <property type="evidence" value="ECO:0007669"/>
    <property type="project" value="TreeGrafter"/>
</dbReference>
<feature type="domain" description="Endoplasmic reticulum vesicle transporter N-terminal" evidence="8">
    <location>
        <begin position="3"/>
        <end position="87"/>
    </location>
</feature>
<dbReference type="InterPro" id="IPR039542">
    <property type="entry name" value="Erv_N"/>
</dbReference>
<dbReference type="PANTHER" id="PTHR10984:SF25">
    <property type="entry name" value="ENDOPLASMIC RETICULUM-GOLGI INTERMEDIATE COMPARTMENT PROTEIN 3"/>
    <property type="match status" value="1"/>
</dbReference>
<dbReference type="Pfam" id="PF13850">
    <property type="entry name" value="ERGIC_N"/>
    <property type="match status" value="1"/>
</dbReference>
<keyword evidence="3 6" id="KW-0812">Transmembrane</keyword>
<evidence type="ECO:0000256" key="2">
    <source>
        <dbReference type="ARBA" id="ARBA00005648"/>
    </source>
</evidence>
<comment type="similarity">
    <text evidence="2">Belongs to the ERGIC family.</text>
</comment>
<keyword evidence="10" id="KW-1185">Reference proteome</keyword>